<dbReference type="RefSeq" id="WP_257770909.1">
    <property type="nucleotide sequence ID" value="NZ_CP102480.1"/>
</dbReference>
<proteinExistence type="predicted"/>
<dbReference type="CDD" id="cd04301">
    <property type="entry name" value="NAT_SF"/>
    <property type="match status" value="1"/>
</dbReference>
<dbReference type="InterPro" id="IPR000182">
    <property type="entry name" value="GNAT_dom"/>
</dbReference>
<dbReference type="Pfam" id="PF00583">
    <property type="entry name" value="Acetyltransf_1"/>
    <property type="match status" value="1"/>
</dbReference>
<dbReference type="KEGG" id="naci:NUH88_06960"/>
<sequence>MSALSVQLGYELDAQTAAPRMGLVLTSAGHHAFGAFSGERLVGFLHCYDRPSIEKGRALVVQALVVDESARGSGAGRFLMAEAERLAGEIGCTSITLSSNMRRTGAHAFYERIGYSISSTSRIFSKTL</sequence>
<dbReference type="Proteomes" id="UP001060336">
    <property type="component" value="Chromosome"/>
</dbReference>
<keyword evidence="1" id="KW-0808">Transferase</keyword>
<name>A0A9J7AYT5_9PROT</name>
<organism evidence="4 5">
    <name type="scientific">Nisaea acidiphila</name>
    <dbReference type="NCBI Taxonomy" id="1862145"/>
    <lineage>
        <taxon>Bacteria</taxon>
        <taxon>Pseudomonadati</taxon>
        <taxon>Pseudomonadota</taxon>
        <taxon>Alphaproteobacteria</taxon>
        <taxon>Rhodospirillales</taxon>
        <taxon>Thalassobaculaceae</taxon>
        <taxon>Nisaea</taxon>
    </lineage>
</organism>
<dbReference type="PANTHER" id="PTHR43877:SF1">
    <property type="entry name" value="ACETYLTRANSFERASE"/>
    <property type="match status" value="1"/>
</dbReference>
<evidence type="ECO:0000259" key="3">
    <source>
        <dbReference type="PROSITE" id="PS51186"/>
    </source>
</evidence>
<feature type="domain" description="N-acetyltransferase" evidence="3">
    <location>
        <begin position="1"/>
        <end position="128"/>
    </location>
</feature>
<reference evidence="4" key="1">
    <citation type="submission" date="2022-08" db="EMBL/GenBank/DDBJ databases">
        <title>Nisaea acidiphila sp. nov., isolated from a marine algal debris and emended description of the genus Nisaea Urios et al. 2008.</title>
        <authorList>
            <person name="Kwon K."/>
        </authorList>
    </citation>
    <scope>NUCLEOTIDE SEQUENCE</scope>
    <source>
        <strain evidence="4">MEBiC11861</strain>
    </source>
</reference>
<gene>
    <name evidence="4" type="ORF">NUH88_06960</name>
</gene>
<evidence type="ECO:0000256" key="2">
    <source>
        <dbReference type="ARBA" id="ARBA00023315"/>
    </source>
</evidence>
<dbReference type="GO" id="GO:0016747">
    <property type="term" value="F:acyltransferase activity, transferring groups other than amino-acyl groups"/>
    <property type="evidence" value="ECO:0007669"/>
    <property type="project" value="InterPro"/>
</dbReference>
<dbReference type="InterPro" id="IPR016181">
    <property type="entry name" value="Acyl_CoA_acyltransferase"/>
</dbReference>
<keyword evidence="5" id="KW-1185">Reference proteome</keyword>
<dbReference type="PANTHER" id="PTHR43877">
    <property type="entry name" value="AMINOALKYLPHOSPHONATE N-ACETYLTRANSFERASE-RELATED-RELATED"/>
    <property type="match status" value="1"/>
</dbReference>
<dbReference type="PROSITE" id="PS51186">
    <property type="entry name" value="GNAT"/>
    <property type="match status" value="1"/>
</dbReference>
<keyword evidence="2" id="KW-0012">Acyltransferase</keyword>
<evidence type="ECO:0000313" key="5">
    <source>
        <dbReference type="Proteomes" id="UP001060336"/>
    </source>
</evidence>
<dbReference type="EMBL" id="CP102480">
    <property type="protein sequence ID" value="UUX51428.1"/>
    <property type="molecule type" value="Genomic_DNA"/>
</dbReference>
<evidence type="ECO:0000256" key="1">
    <source>
        <dbReference type="ARBA" id="ARBA00022679"/>
    </source>
</evidence>
<dbReference type="AlphaFoldDB" id="A0A9J7AYT5"/>
<dbReference type="InterPro" id="IPR050832">
    <property type="entry name" value="Bact_Acetyltransf"/>
</dbReference>
<protein>
    <submittedName>
        <fullName evidence="4">GNAT family N-acetyltransferase</fullName>
    </submittedName>
</protein>
<evidence type="ECO:0000313" key="4">
    <source>
        <dbReference type="EMBL" id="UUX51428.1"/>
    </source>
</evidence>
<accession>A0A9J7AYT5</accession>
<dbReference type="Gene3D" id="3.40.630.30">
    <property type="match status" value="1"/>
</dbReference>
<dbReference type="SUPFAM" id="SSF55729">
    <property type="entry name" value="Acyl-CoA N-acyltransferases (Nat)"/>
    <property type="match status" value="1"/>
</dbReference>